<feature type="transmembrane region" description="Helical" evidence="7">
    <location>
        <begin position="77"/>
        <end position="100"/>
    </location>
</feature>
<proteinExistence type="predicted"/>
<accession>A0ABS1CRI5</accession>
<name>A0ABS1CRI5_9GAMM</name>
<organism evidence="8 9">
    <name type="scientific">Thiohalocapsa halophila</name>
    <dbReference type="NCBI Taxonomy" id="69359"/>
    <lineage>
        <taxon>Bacteria</taxon>
        <taxon>Pseudomonadati</taxon>
        <taxon>Pseudomonadota</taxon>
        <taxon>Gammaproteobacteria</taxon>
        <taxon>Chromatiales</taxon>
        <taxon>Chromatiaceae</taxon>
        <taxon>Thiohalocapsa</taxon>
    </lineage>
</organism>
<evidence type="ECO:0008006" key="10">
    <source>
        <dbReference type="Google" id="ProtNLM"/>
    </source>
</evidence>
<dbReference type="InterPro" id="IPR051124">
    <property type="entry name" value="Phosphate_Transport_Permease"/>
</dbReference>
<keyword evidence="5 7" id="KW-1133">Transmembrane helix</keyword>
<evidence type="ECO:0000256" key="5">
    <source>
        <dbReference type="ARBA" id="ARBA00022989"/>
    </source>
</evidence>
<reference evidence="8 9" key="1">
    <citation type="journal article" date="2020" name="Microorganisms">
        <title>Osmotic Adaptation and Compatible Solute Biosynthesis of Phototrophic Bacteria as Revealed from Genome Analyses.</title>
        <authorList>
            <person name="Imhoff J.F."/>
            <person name="Rahn T."/>
            <person name="Kunzel S."/>
            <person name="Keller A."/>
            <person name="Neulinger S.C."/>
        </authorList>
    </citation>
    <scope>NUCLEOTIDE SEQUENCE [LARGE SCALE GENOMIC DNA]</scope>
    <source>
        <strain evidence="8 9">DSM 6210</strain>
    </source>
</reference>
<dbReference type="Proteomes" id="UP000748752">
    <property type="component" value="Unassembled WGS sequence"/>
</dbReference>
<evidence type="ECO:0000313" key="8">
    <source>
        <dbReference type="EMBL" id="MBK1633956.1"/>
    </source>
</evidence>
<keyword evidence="9" id="KW-1185">Reference proteome</keyword>
<keyword evidence="3" id="KW-1003">Cell membrane</keyword>
<protein>
    <recommendedName>
        <fullName evidence="10">ABC transporter permease subunit</fullName>
    </recommendedName>
</protein>
<evidence type="ECO:0000256" key="3">
    <source>
        <dbReference type="ARBA" id="ARBA00022475"/>
    </source>
</evidence>
<keyword evidence="6 7" id="KW-0472">Membrane</keyword>
<feature type="transmembrane region" description="Helical" evidence="7">
    <location>
        <begin position="112"/>
        <end position="134"/>
    </location>
</feature>
<comment type="subcellular location">
    <subcellularLocation>
        <location evidence="1">Cell membrane</location>
        <topology evidence="1">Multi-pass membrane protein</topology>
    </subcellularLocation>
</comment>
<evidence type="ECO:0000313" key="9">
    <source>
        <dbReference type="Proteomes" id="UP000748752"/>
    </source>
</evidence>
<evidence type="ECO:0000256" key="1">
    <source>
        <dbReference type="ARBA" id="ARBA00004651"/>
    </source>
</evidence>
<evidence type="ECO:0000256" key="7">
    <source>
        <dbReference type="SAM" id="Phobius"/>
    </source>
</evidence>
<dbReference type="Gene3D" id="1.10.3720.10">
    <property type="entry name" value="MetI-like"/>
    <property type="match status" value="1"/>
</dbReference>
<evidence type="ECO:0000256" key="6">
    <source>
        <dbReference type="ARBA" id="ARBA00023136"/>
    </source>
</evidence>
<keyword evidence="2" id="KW-0813">Transport</keyword>
<comment type="caution">
    <text evidence="8">The sequence shown here is derived from an EMBL/GenBank/DDBJ whole genome shotgun (WGS) entry which is preliminary data.</text>
</comment>
<gene>
    <name evidence="8" type="ORF">CKO31_25165</name>
</gene>
<evidence type="ECO:0000256" key="2">
    <source>
        <dbReference type="ARBA" id="ARBA00022448"/>
    </source>
</evidence>
<keyword evidence="4 7" id="KW-0812">Transmembrane</keyword>
<dbReference type="SUPFAM" id="SSF161098">
    <property type="entry name" value="MetI-like"/>
    <property type="match status" value="1"/>
</dbReference>
<dbReference type="PANTHER" id="PTHR30425">
    <property type="entry name" value="PHOSPHATE TRANSPORT SYSTEM PERMEASE PROTEIN PST"/>
    <property type="match status" value="1"/>
</dbReference>
<dbReference type="EMBL" id="NRRV01000159">
    <property type="protein sequence ID" value="MBK1633956.1"/>
    <property type="molecule type" value="Genomic_DNA"/>
</dbReference>
<dbReference type="InterPro" id="IPR035906">
    <property type="entry name" value="MetI-like_sf"/>
</dbReference>
<sequence>MLAFPLLSSVDFFREVPIGNWLSFDWLPDDGYFGVMTPLTGSLMLVLVTLPMSLFIGWLLSLSLVDNRKHWLNPVLVAILEVWISLPSVIIGVWAIIQIVPLVRETFGGNGYSLLAASIGLTIFITPICTLLFYRSYLTHLDQFQGLEYSFQMSALSRSELFIKSQPTAVIGTINYIFCRIFGETMVVVMVSGNSLQIPSSFLDSFRSLTAAIALEMSYASGLHEQALFAMASIAIVLILVVLLAQYRRLINV</sequence>
<feature type="transmembrane region" description="Helical" evidence="7">
    <location>
        <begin position="43"/>
        <end position="65"/>
    </location>
</feature>
<dbReference type="PANTHER" id="PTHR30425:SF1">
    <property type="entry name" value="PHOSPHATE TRANSPORT SYSTEM PERMEASE PROTEIN PSTC"/>
    <property type="match status" value="1"/>
</dbReference>
<feature type="transmembrane region" description="Helical" evidence="7">
    <location>
        <begin position="227"/>
        <end position="247"/>
    </location>
</feature>
<evidence type="ECO:0000256" key="4">
    <source>
        <dbReference type="ARBA" id="ARBA00022692"/>
    </source>
</evidence>